<dbReference type="InterPro" id="IPR025419">
    <property type="entry name" value="DUF4142"/>
</dbReference>
<evidence type="ECO:0000256" key="2">
    <source>
        <dbReference type="SAM" id="SignalP"/>
    </source>
</evidence>
<dbReference type="Gene3D" id="1.20.1260.10">
    <property type="match status" value="1"/>
</dbReference>
<feature type="region of interest" description="Disordered" evidence="1">
    <location>
        <begin position="22"/>
        <end position="62"/>
    </location>
</feature>
<keyword evidence="2" id="KW-0732">Signal</keyword>
<name>A0A562LDZ0_9GAMM</name>
<feature type="signal peptide" evidence="2">
    <location>
        <begin position="1"/>
        <end position="17"/>
    </location>
</feature>
<evidence type="ECO:0000256" key="1">
    <source>
        <dbReference type="SAM" id="MobiDB-lite"/>
    </source>
</evidence>
<protein>
    <submittedName>
        <fullName evidence="4">Putative membrane protein</fullName>
    </submittedName>
</protein>
<dbReference type="PANTHER" id="PTHR38593">
    <property type="entry name" value="BLR2558 PROTEIN"/>
    <property type="match status" value="1"/>
</dbReference>
<dbReference type="RefSeq" id="WP_144897444.1">
    <property type="nucleotide sequence ID" value="NZ_VLKN01000001.1"/>
</dbReference>
<dbReference type="AlphaFoldDB" id="A0A562LDZ0"/>
<gene>
    <name evidence="4" type="ORF">IP90_00011</name>
</gene>
<reference evidence="4 5" key="1">
    <citation type="journal article" date="2015" name="Stand. Genomic Sci.">
        <title>Genomic Encyclopedia of Bacterial and Archaeal Type Strains, Phase III: the genomes of soil and plant-associated and newly described type strains.</title>
        <authorList>
            <person name="Whitman W.B."/>
            <person name="Woyke T."/>
            <person name="Klenk H.P."/>
            <person name="Zhou Y."/>
            <person name="Lilburn T.G."/>
            <person name="Beck B.J."/>
            <person name="De Vos P."/>
            <person name="Vandamme P."/>
            <person name="Eisen J.A."/>
            <person name="Garrity G."/>
            <person name="Hugenholtz P."/>
            <person name="Kyrpides N.C."/>
        </authorList>
    </citation>
    <scope>NUCLEOTIDE SEQUENCE [LARGE SCALE GENOMIC DNA]</scope>
    <source>
        <strain evidence="4 5">CGMCC 1.10821</strain>
    </source>
</reference>
<dbReference type="InterPro" id="IPR012347">
    <property type="entry name" value="Ferritin-like"/>
</dbReference>
<dbReference type="Pfam" id="PF13628">
    <property type="entry name" value="DUF4142"/>
    <property type="match status" value="1"/>
</dbReference>
<accession>A0A562LDZ0</accession>
<evidence type="ECO:0000313" key="4">
    <source>
        <dbReference type="EMBL" id="TWI05755.1"/>
    </source>
</evidence>
<organism evidence="4 5">
    <name type="scientific">Luteimonas cucumeris</name>
    <dbReference type="NCBI Taxonomy" id="985012"/>
    <lineage>
        <taxon>Bacteria</taxon>
        <taxon>Pseudomonadati</taxon>
        <taxon>Pseudomonadota</taxon>
        <taxon>Gammaproteobacteria</taxon>
        <taxon>Lysobacterales</taxon>
        <taxon>Lysobacteraceae</taxon>
        <taxon>Luteimonas</taxon>
    </lineage>
</organism>
<keyword evidence="5" id="KW-1185">Reference proteome</keyword>
<dbReference type="PROSITE" id="PS51257">
    <property type="entry name" value="PROKAR_LIPOPROTEIN"/>
    <property type="match status" value="1"/>
</dbReference>
<comment type="caution">
    <text evidence="4">The sequence shown here is derived from an EMBL/GenBank/DDBJ whole genome shotgun (WGS) entry which is preliminary data.</text>
</comment>
<proteinExistence type="predicted"/>
<evidence type="ECO:0000259" key="3">
    <source>
        <dbReference type="Pfam" id="PF13628"/>
    </source>
</evidence>
<feature type="compositionally biased region" description="Low complexity" evidence="1">
    <location>
        <begin position="51"/>
        <end position="62"/>
    </location>
</feature>
<dbReference type="Proteomes" id="UP000315167">
    <property type="component" value="Unassembled WGS sequence"/>
</dbReference>
<feature type="chain" id="PRO_5021899193" evidence="2">
    <location>
        <begin position="18"/>
        <end position="203"/>
    </location>
</feature>
<feature type="domain" description="DUF4142" evidence="3">
    <location>
        <begin position="69"/>
        <end position="200"/>
    </location>
</feature>
<sequence>MKRFAVLLIGMSMIAMSGCDRREIPENQPTPQPAAGTADTGTPPSADDGGTLPSDTTAATPTSDDALALGLLGAVNEHEIAAAKQAKDKKVSAPVLQFAEMMDTQHSDNQAKTRALGTLASTPEVQALADKGRHELDALAEKSGRDYETAYVDAMVKGHTEALTLIDTRLLMLASSEPVKQHLTQTRDHVAMHLEAAKKLQTQ</sequence>
<evidence type="ECO:0000313" key="5">
    <source>
        <dbReference type="Proteomes" id="UP000315167"/>
    </source>
</evidence>
<dbReference type="EMBL" id="VLKN01000001">
    <property type="protein sequence ID" value="TWI05755.1"/>
    <property type="molecule type" value="Genomic_DNA"/>
</dbReference>
<dbReference type="OrthoDB" id="5998717at2"/>
<dbReference type="PANTHER" id="PTHR38593:SF1">
    <property type="entry name" value="BLR2558 PROTEIN"/>
    <property type="match status" value="1"/>
</dbReference>